<reference evidence="2 3" key="1">
    <citation type="submission" date="2023-08" db="EMBL/GenBank/DDBJ databases">
        <authorList>
            <person name="Girao M."/>
            <person name="Carvalho M.F."/>
        </authorList>
    </citation>
    <scope>NUCLEOTIDE SEQUENCE [LARGE SCALE GENOMIC DNA]</scope>
    <source>
        <strain evidence="2 3">CC-R104</strain>
    </source>
</reference>
<accession>A0ABU7JLY4</accession>
<dbReference type="RefSeq" id="WP_330150477.1">
    <property type="nucleotide sequence ID" value="NZ_JAUZMZ010000008.1"/>
</dbReference>
<name>A0ABU7JLY4_9NOCA</name>
<dbReference type="SUPFAM" id="SSF47598">
    <property type="entry name" value="Ribbon-helix-helix"/>
    <property type="match status" value="1"/>
</dbReference>
<evidence type="ECO:0000256" key="1">
    <source>
        <dbReference type="SAM" id="MobiDB-lite"/>
    </source>
</evidence>
<dbReference type="InterPro" id="IPR010985">
    <property type="entry name" value="Ribbon_hlx_hlx"/>
</dbReference>
<evidence type="ECO:0000313" key="2">
    <source>
        <dbReference type="EMBL" id="MEE2031053.1"/>
    </source>
</evidence>
<dbReference type="Pfam" id="PF05534">
    <property type="entry name" value="HicB"/>
    <property type="match status" value="1"/>
</dbReference>
<sequence length="199" mass="21274">MNIDTYTAAIADSVLAAAELGDEQTRRTANALAAAIAAPARLALLSALSDMATEVTEQLGDRRVTVRLDGTDAVVEVRSDTSPHAEESTPTFEEMTGDISRVTLRLVEQIKTRAEEAAAQSGVSLNSWVAQAVQGALKDQRRYQKRAEEWRWPGTRPATSEATTSEATTSETTTSETTTPEATTPETSASRDDDNGDTA</sequence>
<keyword evidence="3" id="KW-1185">Reference proteome</keyword>
<evidence type="ECO:0000313" key="3">
    <source>
        <dbReference type="Proteomes" id="UP001331936"/>
    </source>
</evidence>
<protein>
    <submittedName>
        <fullName evidence="2">Toxin-antitoxin system HicB family antitoxin</fullName>
    </submittedName>
</protein>
<gene>
    <name evidence="2" type="ORF">Q8814_02795</name>
</gene>
<dbReference type="InterPro" id="IPR008651">
    <property type="entry name" value="Uncharacterised_HicB"/>
</dbReference>
<proteinExistence type="predicted"/>
<feature type="compositionally biased region" description="Low complexity" evidence="1">
    <location>
        <begin position="157"/>
        <end position="188"/>
    </location>
</feature>
<comment type="caution">
    <text evidence="2">The sequence shown here is derived from an EMBL/GenBank/DDBJ whole genome shotgun (WGS) entry which is preliminary data.</text>
</comment>
<dbReference type="EMBL" id="JAUZMZ010000008">
    <property type="protein sequence ID" value="MEE2031053.1"/>
    <property type="molecule type" value="Genomic_DNA"/>
</dbReference>
<dbReference type="Proteomes" id="UP001331936">
    <property type="component" value="Unassembled WGS sequence"/>
</dbReference>
<organism evidence="2 3">
    <name type="scientific">Rhodococcus chondri</name>
    <dbReference type="NCBI Taxonomy" id="3065941"/>
    <lineage>
        <taxon>Bacteria</taxon>
        <taxon>Bacillati</taxon>
        <taxon>Actinomycetota</taxon>
        <taxon>Actinomycetes</taxon>
        <taxon>Mycobacteriales</taxon>
        <taxon>Nocardiaceae</taxon>
        <taxon>Rhodococcus</taxon>
    </lineage>
</organism>
<feature type="region of interest" description="Disordered" evidence="1">
    <location>
        <begin position="144"/>
        <end position="199"/>
    </location>
</feature>